<proteinExistence type="predicted"/>
<dbReference type="OrthoDB" id="5093058at2759"/>
<accession>A0A8H5P9J7</accession>
<keyword evidence="3" id="KW-1185">Reference proteome</keyword>
<comment type="caution">
    <text evidence="2">The sequence shown here is derived from an EMBL/GenBank/DDBJ whole genome shotgun (WGS) entry which is preliminary data.</text>
</comment>
<feature type="compositionally biased region" description="Basic and acidic residues" evidence="1">
    <location>
        <begin position="47"/>
        <end position="57"/>
    </location>
</feature>
<dbReference type="EMBL" id="JAAOAV010000168">
    <property type="protein sequence ID" value="KAF5592632.1"/>
    <property type="molecule type" value="Genomic_DNA"/>
</dbReference>
<organism evidence="2 3">
    <name type="scientific">Gibberella subglutinans</name>
    <name type="common">Fusarium subglutinans</name>
    <dbReference type="NCBI Taxonomy" id="42677"/>
    <lineage>
        <taxon>Eukaryota</taxon>
        <taxon>Fungi</taxon>
        <taxon>Dikarya</taxon>
        <taxon>Ascomycota</taxon>
        <taxon>Pezizomycotina</taxon>
        <taxon>Sordariomycetes</taxon>
        <taxon>Hypocreomycetidae</taxon>
        <taxon>Hypocreales</taxon>
        <taxon>Nectriaceae</taxon>
        <taxon>Fusarium</taxon>
        <taxon>Fusarium fujikuroi species complex</taxon>
    </lineage>
</organism>
<evidence type="ECO:0000256" key="1">
    <source>
        <dbReference type="SAM" id="MobiDB-lite"/>
    </source>
</evidence>
<sequence>MADLDRSELETDRTRTNQRRPYPPQHREDHDRPPLKRSHATNCLRRAYHEPESRSQDEAGVPNEPPQGKDVDRGGDAVVLLIQPADDQTHKRLDHVREYQVHVQHPVERPKSIEVQLCHVDDENC</sequence>
<dbReference type="Proteomes" id="UP000547976">
    <property type="component" value="Unassembled WGS sequence"/>
</dbReference>
<feature type="compositionally biased region" description="Basic and acidic residues" evidence="1">
    <location>
        <begin position="1"/>
        <end position="15"/>
    </location>
</feature>
<protein>
    <submittedName>
        <fullName evidence="2">Uncharacterized protein</fullName>
    </submittedName>
</protein>
<dbReference type="GeneID" id="59309375"/>
<dbReference type="AlphaFoldDB" id="A0A8H5P9J7"/>
<evidence type="ECO:0000313" key="2">
    <source>
        <dbReference type="EMBL" id="KAF5592632.1"/>
    </source>
</evidence>
<name>A0A8H5P9J7_GIBSU</name>
<gene>
    <name evidence="2" type="ORF">FSUBG_10110</name>
</gene>
<feature type="compositionally biased region" description="Basic and acidic residues" evidence="1">
    <location>
        <begin position="25"/>
        <end position="34"/>
    </location>
</feature>
<dbReference type="RefSeq" id="XP_036534416.1">
    <property type="nucleotide sequence ID" value="XM_036674657.1"/>
</dbReference>
<reference evidence="2 3" key="1">
    <citation type="submission" date="2020-05" db="EMBL/GenBank/DDBJ databases">
        <title>Identification and distribution of gene clusters putatively required for synthesis of sphingolipid metabolism inhibitors in phylogenetically diverse species of the filamentous fungus Fusarium.</title>
        <authorList>
            <person name="Kim H.-S."/>
            <person name="Busman M."/>
            <person name="Brown D.W."/>
            <person name="Divon H."/>
            <person name="Uhlig S."/>
            <person name="Proctor R.H."/>
        </authorList>
    </citation>
    <scope>NUCLEOTIDE SEQUENCE [LARGE SCALE GENOMIC DNA]</scope>
    <source>
        <strain evidence="2 3">NRRL 66333</strain>
    </source>
</reference>
<feature type="region of interest" description="Disordered" evidence="1">
    <location>
        <begin position="1"/>
        <end position="76"/>
    </location>
</feature>
<evidence type="ECO:0000313" key="3">
    <source>
        <dbReference type="Proteomes" id="UP000547976"/>
    </source>
</evidence>